<proteinExistence type="inferred from homology"/>
<sequence>MAELGFREPKKSLRLAFRDESPDSVIATHDPNFSLFSSSASGSVDRCSFASDVHDHESLVSELSKRLGGREGLNDECCCGPNLDGTDRSISAVKHGRITKDREATSKEEESPIVELAKSSFSLALTECQARRIRSGAQLGGKKSGSSSSPRLGMMKKTPVCSNQSGTFPSPGTPNYRQGNAGVVQKGWSSERVPLPGTGGKRNVGVGQLPFNNGRALPSKWEDAEKWIFSPVSGDRGSRPSAPQPQRRPKAKSGPLGPPGVAYHLMHSASLPVFQEGSVGGFLAGSPFSPGVMAADGLIRRSNCSGGGASTTDISYPVLSDPCIMRSVSVHGWSSGHLSQSLPCGRDENLDGYIDASTMVSRDASRRDMATQMSPEGSAHSSPSRRPSFIASPPSVLPIVELKSHRPPKMEVRDVQVDGKLHLSSSWSKKYGVRWAENGFGSVGEWKNKSAENEAAAWEVSDGTKNISRVKREEAKIIAWENLQKAKAEAAIRKLEMKLEKKRSSSMDRIMKKLRLAQRKAQEMRTSISDNQSQQIVRASNRTLSFRKANQMGSLSGCFTCHAF</sequence>
<feature type="region of interest" description="Disordered" evidence="3">
    <location>
        <begin position="361"/>
        <end position="392"/>
    </location>
</feature>
<keyword evidence="2" id="KW-0175">Coiled coil</keyword>
<evidence type="ECO:0000313" key="5">
    <source>
        <dbReference type="EMBL" id="KAK9135984.1"/>
    </source>
</evidence>
<keyword evidence="6" id="KW-1185">Reference proteome</keyword>
<comment type="caution">
    <text evidence="5">The sequence shown here is derived from an EMBL/GenBank/DDBJ whole genome shotgun (WGS) entry which is preliminary data.</text>
</comment>
<dbReference type="Pfam" id="PF03763">
    <property type="entry name" value="Remorin_C"/>
    <property type="match status" value="1"/>
</dbReference>
<gene>
    <name evidence="5" type="ORF">Syun_015314</name>
</gene>
<accession>A0AAP0PAG2</accession>
<feature type="compositionally biased region" description="Polar residues" evidence="3">
    <location>
        <begin position="160"/>
        <end position="176"/>
    </location>
</feature>
<reference evidence="5 6" key="1">
    <citation type="submission" date="2024-01" db="EMBL/GenBank/DDBJ databases">
        <title>Genome assemblies of Stephania.</title>
        <authorList>
            <person name="Yang L."/>
        </authorList>
    </citation>
    <scope>NUCLEOTIDE SEQUENCE [LARGE SCALE GENOMIC DNA]</scope>
    <source>
        <strain evidence="5">YNDBR</strain>
        <tissue evidence="5">Leaf</tissue>
    </source>
</reference>
<evidence type="ECO:0000256" key="3">
    <source>
        <dbReference type="SAM" id="MobiDB-lite"/>
    </source>
</evidence>
<dbReference type="PANTHER" id="PTHR31471:SF13">
    <property type="entry name" value="REMORIN FAMILY PROTEIN"/>
    <property type="match status" value="1"/>
</dbReference>
<evidence type="ECO:0000256" key="1">
    <source>
        <dbReference type="ARBA" id="ARBA00005711"/>
    </source>
</evidence>
<evidence type="ECO:0000313" key="6">
    <source>
        <dbReference type="Proteomes" id="UP001420932"/>
    </source>
</evidence>
<feature type="compositionally biased region" description="Polar residues" evidence="3">
    <location>
        <begin position="371"/>
        <end position="385"/>
    </location>
</feature>
<protein>
    <recommendedName>
        <fullName evidence="4">Remorin C-terminal domain-containing protein</fullName>
    </recommendedName>
</protein>
<organism evidence="5 6">
    <name type="scientific">Stephania yunnanensis</name>
    <dbReference type="NCBI Taxonomy" id="152371"/>
    <lineage>
        <taxon>Eukaryota</taxon>
        <taxon>Viridiplantae</taxon>
        <taxon>Streptophyta</taxon>
        <taxon>Embryophyta</taxon>
        <taxon>Tracheophyta</taxon>
        <taxon>Spermatophyta</taxon>
        <taxon>Magnoliopsida</taxon>
        <taxon>Ranunculales</taxon>
        <taxon>Menispermaceae</taxon>
        <taxon>Menispermoideae</taxon>
        <taxon>Cissampelideae</taxon>
        <taxon>Stephania</taxon>
    </lineage>
</organism>
<evidence type="ECO:0000256" key="2">
    <source>
        <dbReference type="SAM" id="Coils"/>
    </source>
</evidence>
<feature type="region of interest" description="Disordered" evidence="3">
    <location>
        <begin position="230"/>
        <end position="259"/>
    </location>
</feature>
<dbReference type="AlphaFoldDB" id="A0AAP0PAG2"/>
<evidence type="ECO:0000259" key="4">
    <source>
        <dbReference type="Pfam" id="PF03763"/>
    </source>
</evidence>
<feature type="region of interest" description="Disordered" evidence="3">
    <location>
        <begin position="135"/>
        <end position="176"/>
    </location>
</feature>
<feature type="coiled-coil region" evidence="2">
    <location>
        <begin position="485"/>
        <end position="527"/>
    </location>
</feature>
<dbReference type="InterPro" id="IPR005516">
    <property type="entry name" value="Remorin_C"/>
</dbReference>
<feature type="domain" description="Remorin C-terminal" evidence="4">
    <location>
        <begin position="450"/>
        <end position="552"/>
    </location>
</feature>
<dbReference type="Proteomes" id="UP001420932">
    <property type="component" value="Unassembled WGS sequence"/>
</dbReference>
<dbReference type="PANTHER" id="PTHR31471">
    <property type="entry name" value="OS02G0116800 PROTEIN"/>
    <property type="match status" value="1"/>
</dbReference>
<dbReference type="EMBL" id="JBBNAF010000006">
    <property type="protein sequence ID" value="KAK9135984.1"/>
    <property type="molecule type" value="Genomic_DNA"/>
</dbReference>
<name>A0AAP0PAG2_9MAGN</name>
<comment type="similarity">
    <text evidence="1">Belongs to the remorin family.</text>
</comment>